<sequence>MAAKLNTANVENLNDSMKSIVNELEASCYKLKSMEGNEDLYNQLNSIIKSLSIEVKNNEFAMQISNIEESIKNKQHFYRNKFGIELNALPENAQLEFTSNLLHETGIDDNDYRSNNLFTKYMSMIEKTRKQKEIIDDIDEHINNLKIVIEQQNDLKCELSNITYTPVGYTAEPININYIESVQPVTNCDKVVELVKKIHDIEKNQADICGKILELKAEQKKVYHGLPPNIDQTIMAVQIAEQTMKSMSKKLAEKLTDK</sequence>
<dbReference type="Proteomes" id="UP000325440">
    <property type="component" value="Unassembled WGS sequence"/>
</dbReference>
<name>A0A5E4NC55_9HEMI</name>
<gene>
    <name evidence="1" type="ORF">CINCED_3A021903</name>
</gene>
<reference evidence="1 2" key="1">
    <citation type="submission" date="2019-08" db="EMBL/GenBank/DDBJ databases">
        <authorList>
            <person name="Alioto T."/>
            <person name="Alioto T."/>
            <person name="Gomez Garrido J."/>
        </authorList>
    </citation>
    <scope>NUCLEOTIDE SEQUENCE [LARGE SCALE GENOMIC DNA]</scope>
</reference>
<dbReference type="AlphaFoldDB" id="A0A5E4NC55"/>
<evidence type="ECO:0000313" key="1">
    <source>
        <dbReference type="EMBL" id="VVC40715.1"/>
    </source>
</evidence>
<organism evidence="1 2">
    <name type="scientific">Cinara cedri</name>
    <dbReference type="NCBI Taxonomy" id="506608"/>
    <lineage>
        <taxon>Eukaryota</taxon>
        <taxon>Metazoa</taxon>
        <taxon>Ecdysozoa</taxon>
        <taxon>Arthropoda</taxon>
        <taxon>Hexapoda</taxon>
        <taxon>Insecta</taxon>
        <taxon>Pterygota</taxon>
        <taxon>Neoptera</taxon>
        <taxon>Paraneoptera</taxon>
        <taxon>Hemiptera</taxon>
        <taxon>Sternorrhyncha</taxon>
        <taxon>Aphidomorpha</taxon>
        <taxon>Aphidoidea</taxon>
        <taxon>Aphididae</taxon>
        <taxon>Lachninae</taxon>
        <taxon>Cinara</taxon>
    </lineage>
</organism>
<proteinExistence type="predicted"/>
<dbReference type="EMBL" id="CABPRJ010001907">
    <property type="protein sequence ID" value="VVC40715.1"/>
    <property type="molecule type" value="Genomic_DNA"/>
</dbReference>
<dbReference type="OrthoDB" id="6614651at2759"/>
<keyword evidence="2" id="KW-1185">Reference proteome</keyword>
<evidence type="ECO:0000313" key="2">
    <source>
        <dbReference type="Proteomes" id="UP000325440"/>
    </source>
</evidence>
<protein>
    <submittedName>
        <fullName evidence="1">Uncharacterized protein</fullName>
    </submittedName>
</protein>
<accession>A0A5E4NC55</accession>